<evidence type="ECO:0000256" key="1">
    <source>
        <dbReference type="SAM" id="MobiDB-lite"/>
    </source>
</evidence>
<comment type="caution">
    <text evidence="2">The sequence shown here is derived from an EMBL/GenBank/DDBJ whole genome shotgun (WGS) entry which is preliminary data.</text>
</comment>
<sequence>MVIIPIVLSWKTNPGYMSAVGSNSLAISAACRASPLAKAYPSLDDPRLDQDTELEDLVPPPNDAAGAGEGPERACEKMVFCRLKWGEVEMPEGWCQQEGDDPSSGQVGHLSFGTVFDDPRPPTQGRWYQ</sequence>
<evidence type="ECO:0000313" key="2">
    <source>
        <dbReference type="EMBL" id="KAF6843762.1"/>
    </source>
</evidence>
<feature type="region of interest" description="Disordered" evidence="1">
    <location>
        <begin position="93"/>
        <end position="129"/>
    </location>
</feature>
<dbReference type="EMBL" id="WIGM01000032">
    <property type="protein sequence ID" value="KAF6843762.1"/>
    <property type="molecule type" value="Genomic_DNA"/>
</dbReference>
<dbReference type="OrthoDB" id="4847895at2759"/>
<feature type="region of interest" description="Disordered" evidence="1">
    <location>
        <begin position="41"/>
        <end position="71"/>
    </location>
</feature>
<organism evidence="2 3">
    <name type="scientific">Colletotrichum musicola</name>
    <dbReference type="NCBI Taxonomy" id="2175873"/>
    <lineage>
        <taxon>Eukaryota</taxon>
        <taxon>Fungi</taxon>
        <taxon>Dikarya</taxon>
        <taxon>Ascomycota</taxon>
        <taxon>Pezizomycotina</taxon>
        <taxon>Sordariomycetes</taxon>
        <taxon>Hypocreomycetidae</taxon>
        <taxon>Glomerellales</taxon>
        <taxon>Glomerellaceae</taxon>
        <taxon>Colletotrichum</taxon>
        <taxon>Colletotrichum orchidearum species complex</taxon>
    </lineage>
</organism>
<accession>A0A8H6NW79</accession>
<name>A0A8H6NW79_9PEZI</name>
<reference evidence="2" key="1">
    <citation type="journal article" date="2020" name="Phytopathology">
        <title>Genome Sequence Resources of Colletotrichum truncatum, C. plurivorum, C. musicola, and C. sojae: Four Species Pathogenic to Soybean (Glycine max).</title>
        <authorList>
            <person name="Rogerio F."/>
            <person name="Boufleur T.R."/>
            <person name="Ciampi-Guillardi M."/>
            <person name="Sukno S.A."/>
            <person name="Thon M.R."/>
            <person name="Massola Junior N.S."/>
            <person name="Baroncelli R."/>
        </authorList>
    </citation>
    <scope>NUCLEOTIDE SEQUENCE</scope>
    <source>
        <strain evidence="2">LFN0074</strain>
    </source>
</reference>
<evidence type="ECO:0000313" key="3">
    <source>
        <dbReference type="Proteomes" id="UP000639643"/>
    </source>
</evidence>
<protein>
    <submittedName>
        <fullName evidence="2">Uncharacterized protein</fullName>
    </submittedName>
</protein>
<gene>
    <name evidence="2" type="ORF">CMUS01_01772</name>
</gene>
<proteinExistence type="predicted"/>
<keyword evidence="3" id="KW-1185">Reference proteome</keyword>
<dbReference type="Proteomes" id="UP000639643">
    <property type="component" value="Unassembled WGS sequence"/>
</dbReference>
<dbReference type="AlphaFoldDB" id="A0A8H6NW79"/>